<dbReference type="InterPro" id="IPR005119">
    <property type="entry name" value="LysR_subst-bd"/>
</dbReference>
<dbReference type="PROSITE" id="PS50931">
    <property type="entry name" value="HTH_LYSR"/>
    <property type="match status" value="1"/>
</dbReference>
<dbReference type="Pfam" id="PF00126">
    <property type="entry name" value="HTH_1"/>
    <property type="match status" value="1"/>
</dbReference>
<dbReference type="InterPro" id="IPR058163">
    <property type="entry name" value="LysR-type_TF_proteobact-type"/>
</dbReference>
<proteinExistence type="inferred from homology"/>
<comment type="caution">
    <text evidence="6">The sequence shown here is derived from an EMBL/GenBank/DDBJ whole genome shotgun (WGS) entry which is preliminary data.</text>
</comment>
<evidence type="ECO:0000256" key="4">
    <source>
        <dbReference type="ARBA" id="ARBA00023163"/>
    </source>
</evidence>
<evidence type="ECO:0000259" key="5">
    <source>
        <dbReference type="PROSITE" id="PS50931"/>
    </source>
</evidence>
<dbReference type="PANTHER" id="PTHR30537">
    <property type="entry name" value="HTH-TYPE TRANSCRIPTIONAL REGULATOR"/>
    <property type="match status" value="1"/>
</dbReference>
<dbReference type="InterPro" id="IPR036388">
    <property type="entry name" value="WH-like_DNA-bd_sf"/>
</dbReference>
<dbReference type="RefSeq" id="WP_192729311.1">
    <property type="nucleotide sequence ID" value="NZ_BAAAVL010000020.1"/>
</dbReference>
<dbReference type="InterPro" id="IPR000847">
    <property type="entry name" value="LysR_HTH_N"/>
</dbReference>
<feature type="domain" description="HTH lysR-type" evidence="5">
    <location>
        <begin position="13"/>
        <end position="63"/>
    </location>
</feature>
<evidence type="ECO:0000256" key="1">
    <source>
        <dbReference type="ARBA" id="ARBA00009437"/>
    </source>
</evidence>
<sequence length="300" mass="32624">MAFDGRLLSGVSTLAAVVESGSFVRAADALGLSASGVSRAISRLEARVGVRLLDRTTRSVRLTDEGARFYEQVAPHLDGIEEAATLASGASLTALGRLRVDVDPIFSRMVLAPHLKQFLTRYPALELELITRDLMSDLVADGIDIAIRFGQQPNSSRIARKLMETRVLTVAAPAYLTEHGTPRTPAEIASHSCIQFRDPLTGRTFEWELHRGKKIVPLDARGPLLMSDPGTMLDACLAGAGIAQVLALSVKDLLAEGRLVELYPDWPGETFPLYAVHPSRHHVPAKVNAFIEFCLELISH</sequence>
<name>A0ABR9IRH7_RHIVS</name>
<dbReference type="GO" id="GO:0003677">
    <property type="term" value="F:DNA binding"/>
    <property type="evidence" value="ECO:0007669"/>
    <property type="project" value="UniProtKB-KW"/>
</dbReference>
<keyword evidence="3 6" id="KW-0238">DNA-binding</keyword>
<evidence type="ECO:0000256" key="2">
    <source>
        <dbReference type="ARBA" id="ARBA00023015"/>
    </source>
</evidence>
<keyword evidence="2" id="KW-0805">Transcription regulation</keyword>
<organism evidence="6 7">
    <name type="scientific">Rhizobium viscosum</name>
    <name type="common">Arthrobacter viscosus</name>
    <dbReference type="NCBI Taxonomy" id="1673"/>
    <lineage>
        <taxon>Bacteria</taxon>
        <taxon>Pseudomonadati</taxon>
        <taxon>Pseudomonadota</taxon>
        <taxon>Alphaproteobacteria</taxon>
        <taxon>Hyphomicrobiales</taxon>
        <taxon>Rhizobiaceae</taxon>
        <taxon>Rhizobium/Agrobacterium group</taxon>
        <taxon>Rhizobium</taxon>
    </lineage>
</organism>
<dbReference type="EMBL" id="JADBEC010000001">
    <property type="protein sequence ID" value="MBE1505462.1"/>
    <property type="molecule type" value="Genomic_DNA"/>
</dbReference>
<dbReference type="Proteomes" id="UP000620262">
    <property type="component" value="Unassembled WGS sequence"/>
</dbReference>
<dbReference type="Pfam" id="PF03466">
    <property type="entry name" value="LysR_substrate"/>
    <property type="match status" value="1"/>
</dbReference>
<evidence type="ECO:0000256" key="3">
    <source>
        <dbReference type="ARBA" id="ARBA00023125"/>
    </source>
</evidence>
<dbReference type="Gene3D" id="1.10.10.10">
    <property type="entry name" value="Winged helix-like DNA-binding domain superfamily/Winged helix DNA-binding domain"/>
    <property type="match status" value="1"/>
</dbReference>
<accession>A0ABR9IRH7</accession>
<evidence type="ECO:0000313" key="7">
    <source>
        <dbReference type="Proteomes" id="UP000620262"/>
    </source>
</evidence>
<protein>
    <submittedName>
        <fullName evidence="6">DNA-binding transcriptional LysR family regulator</fullName>
    </submittedName>
</protein>
<dbReference type="InterPro" id="IPR036390">
    <property type="entry name" value="WH_DNA-bd_sf"/>
</dbReference>
<evidence type="ECO:0000313" key="6">
    <source>
        <dbReference type="EMBL" id="MBE1505462.1"/>
    </source>
</evidence>
<comment type="similarity">
    <text evidence="1">Belongs to the LysR transcriptional regulatory family.</text>
</comment>
<keyword evidence="7" id="KW-1185">Reference proteome</keyword>
<reference evidence="6 7" key="1">
    <citation type="submission" date="2020-10" db="EMBL/GenBank/DDBJ databases">
        <title>Sequencing the genomes of 1000 actinobacteria strains.</title>
        <authorList>
            <person name="Klenk H.-P."/>
        </authorList>
    </citation>
    <scope>NUCLEOTIDE SEQUENCE [LARGE SCALE GENOMIC DNA]</scope>
    <source>
        <strain evidence="6 7">DSM 7307</strain>
    </source>
</reference>
<keyword evidence="4" id="KW-0804">Transcription</keyword>
<dbReference type="SUPFAM" id="SSF46785">
    <property type="entry name" value="Winged helix' DNA-binding domain"/>
    <property type="match status" value="1"/>
</dbReference>
<dbReference type="CDD" id="cd08422">
    <property type="entry name" value="PBP2_CrgA_like"/>
    <property type="match status" value="1"/>
</dbReference>
<gene>
    <name evidence="6" type="ORF">H4W29_002643</name>
</gene>
<dbReference type="Gene3D" id="3.40.190.290">
    <property type="match status" value="1"/>
</dbReference>
<dbReference type="PANTHER" id="PTHR30537:SF5">
    <property type="entry name" value="HTH-TYPE TRANSCRIPTIONAL ACTIVATOR TTDR-RELATED"/>
    <property type="match status" value="1"/>
</dbReference>
<dbReference type="SUPFAM" id="SSF53850">
    <property type="entry name" value="Periplasmic binding protein-like II"/>
    <property type="match status" value="1"/>
</dbReference>